<feature type="compositionally biased region" description="Low complexity" evidence="1">
    <location>
        <begin position="116"/>
        <end position="128"/>
    </location>
</feature>
<keyword evidence="4" id="KW-1185">Reference proteome</keyword>
<organism evidence="3 4">
    <name type="scientific">Saitozyma podzolica</name>
    <dbReference type="NCBI Taxonomy" id="1890683"/>
    <lineage>
        <taxon>Eukaryota</taxon>
        <taxon>Fungi</taxon>
        <taxon>Dikarya</taxon>
        <taxon>Basidiomycota</taxon>
        <taxon>Agaricomycotina</taxon>
        <taxon>Tremellomycetes</taxon>
        <taxon>Tremellales</taxon>
        <taxon>Trimorphomycetaceae</taxon>
        <taxon>Saitozyma</taxon>
    </lineage>
</organism>
<dbReference type="OrthoDB" id="2569251at2759"/>
<dbReference type="Pfam" id="PF13391">
    <property type="entry name" value="HNH_2"/>
    <property type="match status" value="1"/>
</dbReference>
<dbReference type="STRING" id="1890683.A0A427XVQ8"/>
<evidence type="ECO:0000256" key="1">
    <source>
        <dbReference type="SAM" id="MobiDB-lite"/>
    </source>
</evidence>
<feature type="region of interest" description="Disordered" evidence="1">
    <location>
        <begin position="109"/>
        <end position="128"/>
    </location>
</feature>
<accession>A0A427XVQ8</accession>
<dbReference type="InterPro" id="IPR003615">
    <property type="entry name" value="HNH_nuc"/>
</dbReference>
<evidence type="ECO:0000259" key="2">
    <source>
        <dbReference type="Pfam" id="PF13391"/>
    </source>
</evidence>
<dbReference type="Proteomes" id="UP000279259">
    <property type="component" value="Unassembled WGS sequence"/>
</dbReference>
<dbReference type="EMBL" id="RSCD01000025">
    <property type="protein sequence ID" value="RSH82996.1"/>
    <property type="molecule type" value="Genomic_DNA"/>
</dbReference>
<sequence>MPPRTYSLAVQSWSDQPITIRCFRTDERIASFPLEFVRRGGNNTWQYVMDVVNQLVEQAAGGRPVIRTSSGEEVSLTDAPTSGVFKYEQVGSPDALKFSRGPEYFSPFQPPTGEYSSTRSNSTRSTTNQTRFRVQLIGRDGTCLVTDIAHDYCTASHIVPFSRPDVYQSILGLDYDPPMFAPSAGLLLRQDLHHAFDRLELSFLYKASLSPHRQRARTSLNELYPAKLWHTLPNQADGFLVFRTGSSMSTSLF</sequence>
<comment type="caution">
    <text evidence="3">The sequence shown here is derived from an EMBL/GenBank/DDBJ whole genome shotgun (WGS) entry which is preliminary data.</text>
</comment>
<gene>
    <name evidence="3" type="ORF">EHS25_005706</name>
</gene>
<reference evidence="3 4" key="1">
    <citation type="submission" date="2018-11" db="EMBL/GenBank/DDBJ databases">
        <title>Genome sequence of Saitozyma podzolica DSM 27192.</title>
        <authorList>
            <person name="Aliyu H."/>
            <person name="Gorte O."/>
            <person name="Ochsenreither K."/>
        </authorList>
    </citation>
    <scope>NUCLEOTIDE SEQUENCE [LARGE SCALE GENOMIC DNA]</scope>
    <source>
        <strain evidence="3 4">DSM 27192</strain>
    </source>
</reference>
<feature type="domain" description="HNH nuclease" evidence="2">
    <location>
        <begin position="143"/>
        <end position="203"/>
    </location>
</feature>
<evidence type="ECO:0000313" key="4">
    <source>
        <dbReference type="Proteomes" id="UP000279259"/>
    </source>
</evidence>
<protein>
    <recommendedName>
        <fullName evidence="2">HNH nuclease domain-containing protein</fullName>
    </recommendedName>
</protein>
<name>A0A427XVQ8_9TREE</name>
<evidence type="ECO:0000313" key="3">
    <source>
        <dbReference type="EMBL" id="RSH82996.1"/>
    </source>
</evidence>
<proteinExistence type="predicted"/>
<dbReference type="AlphaFoldDB" id="A0A427XVQ8"/>